<evidence type="ECO:0000313" key="3">
    <source>
        <dbReference type="EMBL" id="QDV37471.1"/>
    </source>
</evidence>
<name>A0A518H9E8_9BACT</name>
<dbReference type="OrthoDB" id="253560at2"/>
<dbReference type="InterPro" id="IPR036812">
    <property type="entry name" value="NAD(P)_OxRdtase_dom_sf"/>
</dbReference>
<evidence type="ECO:0000313" key="4">
    <source>
        <dbReference type="Proteomes" id="UP000317835"/>
    </source>
</evidence>
<feature type="domain" description="NADP-dependent oxidoreductase" evidence="2">
    <location>
        <begin position="73"/>
        <end position="321"/>
    </location>
</feature>
<dbReference type="SUPFAM" id="SSF51430">
    <property type="entry name" value="NAD(P)-linked oxidoreductase"/>
    <property type="match status" value="1"/>
</dbReference>
<dbReference type="PANTHER" id="PTHR43312:SF1">
    <property type="entry name" value="NADP-DEPENDENT OXIDOREDUCTASE DOMAIN-CONTAINING PROTEIN"/>
    <property type="match status" value="1"/>
</dbReference>
<proteinExistence type="predicted"/>
<accession>A0A518H9E8</accession>
<sequence length="417" mass="45912">MSRPDPDRTDRRSFLQAGAIASAAALSTSAAGANPPAQDPPAAAPGATIPKRALGKAGVEVTMLDQGAIRGPSYDRILRYAFASGIRMFDTAKVYGTEPNLRRWFEQDPEVRKEIFLITKDMPKAPSQLLSMLDERLEALGTDYIDLFFIHGLGDDHSLDDAVNMVVSDEFKQTAEAIRKSGKARFVGFSSHHKDRATIIQKAAEAGYVDAIMLQYRPWLPADSALNRALDTCWEKGIGLISMKQIAGQFFGDKPEGNILDDVSRRVPTLKERNLSPFQGLLHAIWSDERITSVCCSMRNTEQIRENVDAARRFEPLEAADLGLLRDATLAHGPTLCANCDGRCSDAGGTRADLGTLTRYLTYYRHLGDRSEARRQYALLPPEARDWSGADLDSARAACPERLDFARLLPGVDRDLG</sequence>
<dbReference type="InterPro" id="IPR023210">
    <property type="entry name" value="NADP_OxRdtase_dom"/>
</dbReference>
<dbReference type="InterPro" id="IPR020471">
    <property type="entry name" value="AKR"/>
</dbReference>
<dbReference type="KEGG" id="tpla:ElP_54100"/>
<organism evidence="3 4">
    <name type="scientific">Tautonia plasticadhaerens</name>
    <dbReference type="NCBI Taxonomy" id="2527974"/>
    <lineage>
        <taxon>Bacteria</taxon>
        <taxon>Pseudomonadati</taxon>
        <taxon>Planctomycetota</taxon>
        <taxon>Planctomycetia</taxon>
        <taxon>Isosphaerales</taxon>
        <taxon>Isosphaeraceae</taxon>
        <taxon>Tautonia</taxon>
    </lineage>
</organism>
<dbReference type="Gene3D" id="3.20.20.100">
    <property type="entry name" value="NADP-dependent oxidoreductase domain"/>
    <property type="match status" value="1"/>
</dbReference>
<gene>
    <name evidence="3" type="primary">gpr_3</name>
    <name evidence="3" type="ORF">ElP_54100</name>
</gene>
<dbReference type="PRINTS" id="PR00069">
    <property type="entry name" value="ALDKETRDTASE"/>
</dbReference>
<dbReference type="PANTHER" id="PTHR43312">
    <property type="entry name" value="D-THREO-ALDOSE 1-DEHYDROGENASE"/>
    <property type="match status" value="1"/>
</dbReference>
<reference evidence="3 4" key="1">
    <citation type="submission" date="2019-02" db="EMBL/GenBank/DDBJ databases">
        <title>Deep-cultivation of Planctomycetes and their phenomic and genomic characterization uncovers novel biology.</title>
        <authorList>
            <person name="Wiegand S."/>
            <person name="Jogler M."/>
            <person name="Boedeker C."/>
            <person name="Pinto D."/>
            <person name="Vollmers J."/>
            <person name="Rivas-Marin E."/>
            <person name="Kohn T."/>
            <person name="Peeters S.H."/>
            <person name="Heuer A."/>
            <person name="Rast P."/>
            <person name="Oberbeckmann S."/>
            <person name="Bunk B."/>
            <person name="Jeske O."/>
            <person name="Meyerdierks A."/>
            <person name="Storesund J.E."/>
            <person name="Kallscheuer N."/>
            <person name="Luecker S."/>
            <person name="Lage O.M."/>
            <person name="Pohl T."/>
            <person name="Merkel B.J."/>
            <person name="Hornburger P."/>
            <person name="Mueller R.-W."/>
            <person name="Bruemmer F."/>
            <person name="Labrenz M."/>
            <person name="Spormann A.M."/>
            <person name="Op den Camp H."/>
            <person name="Overmann J."/>
            <person name="Amann R."/>
            <person name="Jetten M.S.M."/>
            <person name="Mascher T."/>
            <person name="Medema M.H."/>
            <person name="Devos D.P."/>
            <person name="Kaster A.-K."/>
            <person name="Ovreas L."/>
            <person name="Rohde M."/>
            <person name="Galperin M.Y."/>
            <person name="Jogler C."/>
        </authorList>
    </citation>
    <scope>NUCLEOTIDE SEQUENCE [LARGE SCALE GENOMIC DNA]</scope>
    <source>
        <strain evidence="3 4">ElP</strain>
    </source>
</reference>
<dbReference type="RefSeq" id="WP_145275322.1">
    <property type="nucleotide sequence ID" value="NZ_CP036426.1"/>
</dbReference>
<keyword evidence="3" id="KW-0560">Oxidoreductase</keyword>
<dbReference type="InterPro" id="IPR006311">
    <property type="entry name" value="TAT_signal"/>
</dbReference>
<evidence type="ECO:0000259" key="2">
    <source>
        <dbReference type="Pfam" id="PF00248"/>
    </source>
</evidence>
<dbReference type="Proteomes" id="UP000317835">
    <property type="component" value="Chromosome"/>
</dbReference>
<keyword evidence="4" id="KW-1185">Reference proteome</keyword>
<evidence type="ECO:0000256" key="1">
    <source>
        <dbReference type="SAM" id="MobiDB-lite"/>
    </source>
</evidence>
<dbReference type="EMBL" id="CP036426">
    <property type="protein sequence ID" value="QDV37471.1"/>
    <property type="molecule type" value="Genomic_DNA"/>
</dbReference>
<protein>
    <submittedName>
        <fullName evidence="3">L-glyceraldehyde 3-phosphate reductase</fullName>
        <ecNumber evidence="3">1.1.1.-</ecNumber>
    </submittedName>
</protein>
<dbReference type="AlphaFoldDB" id="A0A518H9E8"/>
<dbReference type="GO" id="GO:0016491">
    <property type="term" value="F:oxidoreductase activity"/>
    <property type="evidence" value="ECO:0007669"/>
    <property type="project" value="UniProtKB-KW"/>
</dbReference>
<feature type="compositionally biased region" description="Low complexity" evidence="1">
    <location>
        <begin position="27"/>
        <end position="36"/>
    </location>
</feature>
<dbReference type="InterPro" id="IPR053135">
    <property type="entry name" value="AKR2_Oxidoreductase"/>
</dbReference>
<dbReference type="PROSITE" id="PS51318">
    <property type="entry name" value="TAT"/>
    <property type="match status" value="1"/>
</dbReference>
<dbReference type="Pfam" id="PF00248">
    <property type="entry name" value="Aldo_ket_red"/>
    <property type="match status" value="1"/>
</dbReference>
<dbReference type="EC" id="1.1.1.-" evidence="3"/>
<feature type="region of interest" description="Disordered" evidence="1">
    <location>
        <begin position="27"/>
        <end position="46"/>
    </location>
</feature>